<evidence type="ECO:0000313" key="6">
    <source>
        <dbReference type="Proteomes" id="UP000007879"/>
    </source>
</evidence>
<dbReference type="EnsemblMetazoa" id="XM_019994316.1">
    <property type="protein sequence ID" value="XP_019849875.1"/>
    <property type="gene ID" value="LOC100638635"/>
</dbReference>
<dbReference type="GO" id="GO:0005096">
    <property type="term" value="F:GTPase activator activity"/>
    <property type="evidence" value="ECO:0007669"/>
    <property type="project" value="UniProtKB-KW"/>
</dbReference>
<protein>
    <recommendedName>
        <fullName evidence="7">Rho GTPase-activating protein</fullName>
    </recommendedName>
</protein>
<dbReference type="InterPro" id="IPR051025">
    <property type="entry name" value="RhoGAP"/>
</dbReference>
<keyword evidence="1" id="KW-0343">GTPase activation</keyword>
<dbReference type="Gene3D" id="1.10.555.10">
    <property type="entry name" value="Rho GTPase activation protein"/>
    <property type="match status" value="1"/>
</dbReference>
<reference evidence="6" key="1">
    <citation type="journal article" date="2010" name="Nature">
        <title>The Amphimedon queenslandica genome and the evolution of animal complexity.</title>
        <authorList>
            <person name="Srivastava M."/>
            <person name="Simakov O."/>
            <person name="Chapman J."/>
            <person name="Fahey B."/>
            <person name="Gauthier M.E."/>
            <person name="Mitros T."/>
            <person name="Richards G.S."/>
            <person name="Conaco C."/>
            <person name="Dacre M."/>
            <person name="Hellsten U."/>
            <person name="Larroux C."/>
            <person name="Putnam N.H."/>
            <person name="Stanke M."/>
            <person name="Adamska M."/>
            <person name="Darling A."/>
            <person name="Degnan S.M."/>
            <person name="Oakley T.H."/>
            <person name="Plachetzki D.C."/>
            <person name="Zhai Y."/>
            <person name="Adamski M."/>
            <person name="Calcino A."/>
            <person name="Cummins S.F."/>
            <person name="Goodstein D.M."/>
            <person name="Harris C."/>
            <person name="Jackson D.J."/>
            <person name="Leys S.P."/>
            <person name="Shu S."/>
            <person name="Woodcroft B.J."/>
            <person name="Vervoort M."/>
            <person name="Kosik K.S."/>
            <person name="Manning G."/>
            <person name="Degnan B.M."/>
            <person name="Rokhsar D.S."/>
        </authorList>
    </citation>
    <scope>NUCLEOTIDE SEQUENCE [LARGE SCALE GENOMIC DNA]</scope>
</reference>
<feature type="domain" description="Rho-GAP" evidence="4">
    <location>
        <begin position="124"/>
        <end position="318"/>
    </location>
</feature>
<reference evidence="5" key="2">
    <citation type="submission" date="2024-06" db="UniProtKB">
        <authorList>
            <consortium name="EnsemblMetazoa"/>
        </authorList>
    </citation>
    <scope>IDENTIFICATION</scope>
</reference>
<dbReference type="InterPro" id="IPR008936">
    <property type="entry name" value="Rho_GTPase_activation_prot"/>
</dbReference>
<dbReference type="GO" id="GO:0007165">
    <property type="term" value="P:signal transduction"/>
    <property type="evidence" value="ECO:0007669"/>
    <property type="project" value="InterPro"/>
</dbReference>
<evidence type="ECO:0000259" key="3">
    <source>
        <dbReference type="PROSITE" id="PS50003"/>
    </source>
</evidence>
<dbReference type="AlphaFoldDB" id="A0AAN0IYN2"/>
<dbReference type="SMART" id="SM00324">
    <property type="entry name" value="RhoGAP"/>
    <property type="match status" value="1"/>
</dbReference>
<evidence type="ECO:0000256" key="1">
    <source>
        <dbReference type="ARBA" id="ARBA00022468"/>
    </source>
</evidence>
<dbReference type="Proteomes" id="UP000007879">
    <property type="component" value="Unassembled WGS sequence"/>
</dbReference>
<accession>A0AAN0IYN2</accession>
<dbReference type="SUPFAM" id="SSF48350">
    <property type="entry name" value="GTPase activation domain, GAP"/>
    <property type="match status" value="1"/>
</dbReference>
<evidence type="ECO:0008006" key="7">
    <source>
        <dbReference type="Google" id="ProtNLM"/>
    </source>
</evidence>
<dbReference type="SMART" id="SM00233">
    <property type="entry name" value="PH"/>
    <property type="match status" value="1"/>
</dbReference>
<sequence>MYSSKHNQAQKNGWLHKRGGRIQTWHKRWFVLTGDLLFYYKSPQDSRPTGTIPLAGNNVIRHQDDFRQLHACKFEIIAGSGRDSITSTHDSYMISAESTEDADEWVAAIKRVLYEPYGGGMFGRKLEETMTVEARLGGEYVPILVHRCAKFILEHGINETGIFRLPGQSSRVQALKDTYDCGSQLDISTTEDVHTVASLFKLYLRELPEPVIPFSLFNDAIRASKEIDANPQDGIPKMIELLKRLPKCNYNLLKYICRFLYSISQNSDQNRMTNVNLATVFGPNILRPEAISPHNIIESSNASANFCCALISHQREIFPLTSDEKPPKRLSIVNSAEIAEMCASSKSISKTGGSLFIKSTSPKFEPRGRLGSVPSRLNSGSPLPPDNKLSKKRFNMGLESPRQARKFNAFSAFGDTLEVKKEADMRSGRVSPLIFSTLNDDESTLPAHVRHIRSNSTHFDL</sequence>
<keyword evidence="6" id="KW-1185">Reference proteome</keyword>
<dbReference type="RefSeq" id="XP_019849875.1">
    <property type="nucleotide sequence ID" value="XM_019994316.1"/>
</dbReference>
<dbReference type="PROSITE" id="PS50238">
    <property type="entry name" value="RHOGAP"/>
    <property type="match status" value="1"/>
</dbReference>
<feature type="domain" description="PH" evidence="3">
    <location>
        <begin position="8"/>
        <end position="114"/>
    </location>
</feature>
<dbReference type="FunFam" id="2.30.29.30:FF:000286">
    <property type="entry name" value="PH-protein kinase domain containing protein"/>
    <property type="match status" value="1"/>
</dbReference>
<dbReference type="Pfam" id="PF00620">
    <property type="entry name" value="RhoGAP"/>
    <property type="match status" value="1"/>
</dbReference>
<dbReference type="InterPro" id="IPR000198">
    <property type="entry name" value="RhoGAP_dom"/>
</dbReference>
<evidence type="ECO:0000259" key="4">
    <source>
        <dbReference type="PROSITE" id="PS50238"/>
    </source>
</evidence>
<dbReference type="GO" id="GO:0051056">
    <property type="term" value="P:regulation of small GTPase mediated signal transduction"/>
    <property type="evidence" value="ECO:0007669"/>
    <property type="project" value="UniProtKB-ARBA"/>
</dbReference>
<proteinExistence type="predicted"/>
<dbReference type="KEGG" id="aqu:100638635"/>
<dbReference type="PANTHER" id="PTHR15228:SF24">
    <property type="entry name" value="RHO-GAP DOMAIN-CONTAINING PROTEIN"/>
    <property type="match status" value="1"/>
</dbReference>
<dbReference type="PANTHER" id="PTHR15228">
    <property type="entry name" value="SPERMATHECAL PHYSIOLOGY VARIANT"/>
    <property type="match status" value="1"/>
</dbReference>
<dbReference type="Pfam" id="PF00169">
    <property type="entry name" value="PH"/>
    <property type="match status" value="1"/>
</dbReference>
<dbReference type="Gene3D" id="2.30.29.30">
    <property type="entry name" value="Pleckstrin-homology domain (PH domain)/Phosphotyrosine-binding domain (PTB)"/>
    <property type="match status" value="1"/>
</dbReference>
<evidence type="ECO:0000256" key="2">
    <source>
        <dbReference type="SAM" id="MobiDB-lite"/>
    </source>
</evidence>
<evidence type="ECO:0000313" key="5">
    <source>
        <dbReference type="EnsemblMetazoa" id="XP_019849875.1"/>
    </source>
</evidence>
<dbReference type="InterPro" id="IPR011993">
    <property type="entry name" value="PH-like_dom_sf"/>
</dbReference>
<dbReference type="InterPro" id="IPR001849">
    <property type="entry name" value="PH_domain"/>
</dbReference>
<feature type="region of interest" description="Disordered" evidence="2">
    <location>
        <begin position="365"/>
        <end position="389"/>
    </location>
</feature>
<name>A0AAN0IYN2_AMPQE</name>
<dbReference type="GeneID" id="100638635"/>
<dbReference type="SUPFAM" id="SSF50729">
    <property type="entry name" value="PH domain-like"/>
    <property type="match status" value="1"/>
</dbReference>
<organism evidence="5 6">
    <name type="scientific">Amphimedon queenslandica</name>
    <name type="common">Sponge</name>
    <dbReference type="NCBI Taxonomy" id="400682"/>
    <lineage>
        <taxon>Eukaryota</taxon>
        <taxon>Metazoa</taxon>
        <taxon>Porifera</taxon>
        <taxon>Demospongiae</taxon>
        <taxon>Heteroscleromorpha</taxon>
        <taxon>Haplosclerida</taxon>
        <taxon>Niphatidae</taxon>
        <taxon>Amphimedon</taxon>
    </lineage>
</organism>
<dbReference type="PROSITE" id="PS50003">
    <property type="entry name" value="PH_DOMAIN"/>
    <property type="match status" value="1"/>
</dbReference>